<evidence type="ECO:0008006" key="3">
    <source>
        <dbReference type="Google" id="ProtNLM"/>
    </source>
</evidence>
<dbReference type="Pfam" id="PF05973">
    <property type="entry name" value="Gp49"/>
    <property type="match status" value="1"/>
</dbReference>
<evidence type="ECO:0000313" key="1">
    <source>
        <dbReference type="EMBL" id="OWK39209.1"/>
    </source>
</evidence>
<protein>
    <recommendedName>
        <fullName evidence="3">Phage-related protein</fullName>
    </recommendedName>
</protein>
<reference evidence="2" key="1">
    <citation type="submission" date="2017-06" db="EMBL/GenBank/DDBJ databases">
        <title>Genome analysis of Fimbriiglobus ruber SP5, the first member of the order Planctomycetales with confirmed chitinolytic capability.</title>
        <authorList>
            <person name="Ravin N.V."/>
            <person name="Rakitin A.L."/>
            <person name="Ivanova A.A."/>
            <person name="Beletsky A.V."/>
            <person name="Kulichevskaya I.S."/>
            <person name="Mardanov A.V."/>
            <person name="Dedysh S.N."/>
        </authorList>
    </citation>
    <scope>NUCLEOTIDE SEQUENCE [LARGE SCALE GENOMIC DNA]</scope>
    <source>
        <strain evidence="2">SP5</strain>
    </source>
</reference>
<gene>
    <name evidence="1" type="ORF">FRUB_06291</name>
</gene>
<name>A0A225DPS3_9BACT</name>
<dbReference type="RefSeq" id="WP_088257153.1">
    <property type="nucleotide sequence ID" value="NZ_NIDE01000011.1"/>
</dbReference>
<sequence length="136" mass="15032">MAKNDDTEPQTPKPVIWTGSSKKDLLKFSKSVKQAVGQALFDAQTGGKHPDAKPLKGFGGAGVLEVVEDDDGNTYRAVYTVKFAGVVYVLHAFQKKSKSGIKTPPSEIKKVRTRLQEAESHYAEWIKQQERKDKGN</sequence>
<dbReference type="InterPro" id="IPR009241">
    <property type="entry name" value="HigB-like"/>
</dbReference>
<dbReference type="EMBL" id="NIDE01000011">
    <property type="protein sequence ID" value="OWK39209.1"/>
    <property type="molecule type" value="Genomic_DNA"/>
</dbReference>
<proteinExistence type="predicted"/>
<dbReference type="OrthoDB" id="9797093at2"/>
<dbReference type="AlphaFoldDB" id="A0A225DPS3"/>
<accession>A0A225DPS3</accession>
<evidence type="ECO:0000313" key="2">
    <source>
        <dbReference type="Proteomes" id="UP000214646"/>
    </source>
</evidence>
<comment type="caution">
    <text evidence="1">The sequence shown here is derived from an EMBL/GenBank/DDBJ whole genome shotgun (WGS) entry which is preliminary data.</text>
</comment>
<organism evidence="1 2">
    <name type="scientific">Fimbriiglobus ruber</name>
    <dbReference type="NCBI Taxonomy" id="1908690"/>
    <lineage>
        <taxon>Bacteria</taxon>
        <taxon>Pseudomonadati</taxon>
        <taxon>Planctomycetota</taxon>
        <taxon>Planctomycetia</taxon>
        <taxon>Gemmatales</taxon>
        <taxon>Gemmataceae</taxon>
        <taxon>Fimbriiglobus</taxon>
    </lineage>
</organism>
<keyword evidence="2" id="KW-1185">Reference proteome</keyword>
<dbReference type="Proteomes" id="UP000214646">
    <property type="component" value="Unassembled WGS sequence"/>
</dbReference>